<dbReference type="PANTHER" id="PTHR33164:SF43">
    <property type="entry name" value="HTH-TYPE TRANSCRIPTIONAL REPRESSOR YETL"/>
    <property type="match status" value="1"/>
</dbReference>
<dbReference type="Pfam" id="PF01047">
    <property type="entry name" value="MarR"/>
    <property type="match status" value="1"/>
</dbReference>
<evidence type="ECO:0000313" key="2">
    <source>
        <dbReference type="EMBL" id="MBD7918650.1"/>
    </source>
</evidence>
<dbReference type="InterPro" id="IPR036388">
    <property type="entry name" value="WH-like_DNA-bd_sf"/>
</dbReference>
<reference evidence="2 3" key="1">
    <citation type="submission" date="2020-08" db="EMBL/GenBank/DDBJ databases">
        <title>A Genomic Blueprint of the Chicken Gut Microbiome.</title>
        <authorList>
            <person name="Gilroy R."/>
            <person name="Ravi A."/>
            <person name="Getino M."/>
            <person name="Pursley I."/>
            <person name="Horton D.L."/>
            <person name="Alikhan N.-F."/>
            <person name="Baker D."/>
            <person name="Gharbi K."/>
            <person name="Hall N."/>
            <person name="Watson M."/>
            <person name="Adriaenssens E.M."/>
            <person name="Foster-Nyarko E."/>
            <person name="Jarju S."/>
            <person name="Secka A."/>
            <person name="Antonio M."/>
            <person name="Oren A."/>
            <person name="Chaudhuri R."/>
            <person name="La Ragione R.M."/>
            <person name="Hildebrand F."/>
            <person name="Pallen M.J."/>
        </authorList>
    </citation>
    <scope>NUCLEOTIDE SEQUENCE [LARGE SCALE GENOMIC DNA]</scope>
    <source>
        <strain evidence="2 3">Sa3CUA2</strain>
    </source>
</reference>
<feature type="domain" description="HTH marR-type" evidence="1">
    <location>
        <begin position="19"/>
        <end position="151"/>
    </location>
</feature>
<gene>
    <name evidence="2" type="ORF">H9657_10235</name>
</gene>
<name>A0ABR8QDZ0_9CELL</name>
<dbReference type="Proteomes" id="UP000604241">
    <property type="component" value="Unassembled WGS sequence"/>
</dbReference>
<dbReference type="PROSITE" id="PS50995">
    <property type="entry name" value="HTH_MARR_2"/>
    <property type="match status" value="1"/>
</dbReference>
<dbReference type="Gene3D" id="1.10.10.10">
    <property type="entry name" value="Winged helix-like DNA-binding domain superfamily/Winged helix DNA-binding domain"/>
    <property type="match status" value="1"/>
</dbReference>
<dbReference type="PRINTS" id="PR00598">
    <property type="entry name" value="HTHMARR"/>
</dbReference>
<evidence type="ECO:0000259" key="1">
    <source>
        <dbReference type="PROSITE" id="PS50995"/>
    </source>
</evidence>
<accession>A0ABR8QDZ0</accession>
<sequence>MDEEQCDAGADAPVVGVLGSDLGWYLAVILRRWTEQVEQAAADVPHGTRGYQILSVVGHNSPPTQSGLARHLRIDKTVMPYVIDALEGAGLVERRVDPSDRRVRRIALTPRGEEVLVGLEAKVAAAEDEVFAGMSPESRREFLDLAARLAVTIHGAQPSLDPCLAVAGVLADPGLGAGAR</sequence>
<dbReference type="InterPro" id="IPR000835">
    <property type="entry name" value="HTH_MarR-typ"/>
</dbReference>
<dbReference type="InterPro" id="IPR039422">
    <property type="entry name" value="MarR/SlyA-like"/>
</dbReference>
<dbReference type="SUPFAM" id="SSF46785">
    <property type="entry name" value="Winged helix' DNA-binding domain"/>
    <property type="match status" value="1"/>
</dbReference>
<dbReference type="PANTHER" id="PTHR33164">
    <property type="entry name" value="TRANSCRIPTIONAL REGULATOR, MARR FAMILY"/>
    <property type="match status" value="1"/>
</dbReference>
<dbReference type="RefSeq" id="WP_191782991.1">
    <property type="nucleotide sequence ID" value="NZ_JACSQV010000007.1"/>
</dbReference>
<evidence type="ECO:0000313" key="3">
    <source>
        <dbReference type="Proteomes" id="UP000604241"/>
    </source>
</evidence>
<organism evidence="2 3">
    <name type="scientific">Cellulomonas avistercoris</name>
    <dbReference type="NCBI Taxonomy" id="2762242"/>
    <lineage>
        <taxon>Bacteria</taxon>
        <taxon>Bacillati</taxon>
        <taxon>Actinomycetota</taxon>
        <taxon>Actinomycetes</taxon>
        <taxon>Micrococcales</taxon>
        <taxon>Cellulomonadaceae</taxon>
        <taxon>Cellulomonas</taxon>
    </lineage>
</organism>
<dbReference type="SMART" id="SM00347">
    <property type="entry name" value="HTH_MARR"/>
    <property type="match status" value="1"/>
</dbReference>
<dbReference type="InterPro" id="IPR036390">
    <property type="entry name" value="WH_DNA-bd_sf"/>
</dbReference>
<dbReference type="EMBL" id="JACSQV010000007">
    <property type="protein sequence ID" value="MBD7918650.1"/>
    <property type="molecule type" value="Genomic_DNA"/>
</dbReference>
<keyword evidence="3" id="KW-1185">Reference proteome</keyword>
<comment type="caution">
    <text evidence="2">The sequence shown here is derived from an EMBL/GenBank/DDBJ whole genome shotgun (WGS) entry which is preliminary data.</text>
</comment>
<protein>
    <submittedName>
        <fullName evidence="2">MarR family transcriptional regulator</fullName>
    </submittedName>
</protein>
<proteinExistence type="predicted"/>